<protein>
    <recommendedName>
        <fullName evidence="3">Peptidase</fullName>
    </recommendedName>
</protein>
<dbReference type="EMBL" id="DYUD01000023">
    <property type="protein sequence ID" value="HJG89237.1"/>
    <property type="molecule type" value="Genomic_DNA"/>
</dbReference>
<organism evidence="1 2">
    <name type="scientific">Barnesiella viscericola</name>
    <dbReference type="NCBI Taxonomy" id="397865"/>
    <lineage>
        <taxon>Bacteria</taxon>
        <taxon>Pseudomonadati</taxon>
        <taxon>Bacteroidota</taxon>
        <taxon>Bacteroidia</taxon>
        <taxon>Bacteroidales</taxon>
        <taxon>Barnesiellaceae</taxon>
        <taxon>Barnesiella</taxon>
    </lineage>
</organism>
<gene>
    <name evidence="1" type="ORF">K8U91_07185</name>
</gene>
<name>A0A921MSA7_9BACT</name>
<dbReference type="SUPFAM" id="SSF48371">
    <property type="entry name" value="ARM repeat"/>
    <property type="match status" value="1"/>
</dbReference>
<evidence type="ECO:0008006" key="3">
    <source>
        <dbReference type="Google" id="ProtNLM"/>
    </source>
</evidence>
<dbReference type="Proteomes" id="UP000757103">
    <property type="component" value="Unassembled WGS sequence"/>
</dbReference>
<comment type="caution">
    <text evidence="1">The sequence shown here is derived from an EMBL/GenBank/DDBJ whole genome shotgun (WGS) entry which is preliminary data.</text>
</comment>
<dbReference type="RefSeq" id="WP_273306271.1">
    <property type="nucleotide sequence ID" value="NZ_DYUD01000023.1"/>
</dbReference>
<sequence>MQQKLKEIKIKFRHAMNGIVSHNMRTQGADYKINFGLTLPLLKRIAAETTPDAQLAEALWADTAVRESMMLAPMVYPIEEFDEAEADRWLDTMPNTEVADICCKYLFCRRPFAIQKANRWSQSDVALQQYTAFQLATAWLIAHPDSPEASALTPVTESAMAQAVDRHDNRAFAAVNLLKQAMHNDPLATRILSSLQTQTGDNERARLLLDELTEEQALYREFSGRDSA</sequence>
<dbReference type="AlphaFoldDB" id="A0A921MSA7"/>
<accession>A0A921MSA7</accession>
<dbReference type="PANTHER" id="PTHR41291:SF1">
    <property type="entry name" value="DNA ALKYLATION REPAIR PROTEIN"/>
    <property type="match status" value="1"/>
</dbReference>
<dbReference type="InterPro" id="IPR016024">
    <property type="entry name" value="ARM-type_fold"/>
</dbReference>
<evidence type="ECO:0000313" key="2">
    <source>
        <dbReference type="Proteomes" id="UP000757103"/>
    </source>
</evidence>
<reference evidence="1" key="2">
    <citation type="submission" date="2021-09" db="EMBL/GenBank/DDBJ databases">
        <authorList>
            <person name="Gilroy R."/>
        </authorList>
    </citation>
    <scope>NUCLEOTIDE SEQUENCE</scope>
    <source>
        <strain evidence="1">CHK121-7720</strain>
    </source>
</reference>
<proteinExistence type="predicted"/>
<evidence type="ECO:0000313" key="1">
    <source>
        <dbReference type="EMBL" id="HJG89237.1"/>
    </source>
</evidence>
<reference evidence="1" key="1">
    <citation type="journal article" date="2021" name="PeerJ">
        <title>Extensive microbial diversity within the chicken gut microbiome revealed by metagenomics and culture.</title>
        <authorList>
            <person name="Gilroy R."/>
            <person name="Ravi A."/>
            <person name="Getino M."/>
            <person name="Pursley I."/>
            <person name="Horton D.L."/>
            <person name="Alikhan N.F."/>
            <person name="Baker D."/>
            <person name="Gharbi K."/>
            <person name="Hall N."/>
            <person name="Watson M."/>
            <person name="Adriaenssens E.M."/>
            <person name="Foster-Nyarko E."/>
            <person name="Jarju S."/>
            <person name="Secka A."/>
            <person name="Antonio M."/>
            <person name="Oren A."/>
            <person name="Chaudhuri R.R."/>
            <person name="La Ragione R."/>
            <person name="Hildebrand F."/>
            <person name="Pallen M.J."/>
        </authorList>
    </citation>
    <scope>NUCLEOTIDE SEQUENCE</scope>
    <source>
        <strain evidence="1">CHK121-7720</strain>
    </source>
</reference>
<dbReference type="PANTHER" id="PTHR41291">
    <property type="entry name" value="DNA ALKYLATION REPAIR PROTEIN"/>
    <property type="match status" value="1"/>
</dbReference>